<sequence length="19" mass="2291">MNRKEVINACYCEWDCSIL</sequence>
<proteinExistence type="predicted"/>
<keyword evidence="2" id="KW-1185">Reference proteome</keyword>
<gene>
    <name evidence="1" type="ORF">ESW18_12700</name>
</gene>
<name>A0ABY3HLZ8_9BACT</name>
<accession>A0ABY3HLZ8</accession>
<protein>
    <submittedName>
        <fullName evidence="1">DUF3927 domain-containing protein</fullName>
    </submittedName>
</protein>
<evidence type="ECO:0000313" key="2">
    <source>
        <dbReference type="Proteomes" id="UP000321927"/>
    </source>
</evidence>
<reference evidence="1 2" key="1">
    <citation type="submission" date="2019-08" db="EMBL/GenBank/DDBJ databases">
        <title>Genome of Algoriphagus ratkowskyi IC026.</title>
        <authorList>
            <person name="Bowman J.P."/>
        </authorList>
    </citation>
    <scope>NUCLEOTIDE SEQUENCE [LARGE SCALE GENOMIC DNA]</scope>
    <source>
        <strain evidence="1 2">IC026</strain>
    </source>
</reference>
<organism evidence="1 2">
    <name type="scientific">Algoriphagus ratkowskyi</name>
    <dbReference type="NCBI Taxonomy" id="57028"/>
    <lineage>
        <taxon>Bacteria</taxon>
        <taxon>Pseudomonadati</taxon>
        <taxon>Bacteroidota</taxon>
        <taxon>Cytophagia</taxon>
        <taxon>Cytophagales</taxon>
        <taxon>Cyclobacteriaceae</taxon>
        <taxon>Algoriphagus</taxon>
    </lineage>
</organism>
<comment type="caution">
    <text evidence="1">The sequence shown here is derived from an EMBL/GenBank/DDBJ whole genome shotgun (WGS) entry which is preliminary data.</text>
</comment>
<evidence type="ECO:0000313" key="1">
    <source>
        <dbReference type="EMBL" id="TXD77318.1"/>
    </source>
</evidence>
<dbReference type="EMBL" id="VORV01000008">
    <property type="protein sequence ID" value="TXD77318.1"/>
    <property type="molecule type" value="Genomic_DNA"/>
</dbReference>
<dbReference type="Proteomes" id="UP000321927">
    <property type="component" value="Unassembled WGS sequence"/>
</dbReference>